<dbReference type="RefSeq" id="WP_054360154.1">
    <property type="nucleotide sequence ID" value="NZ_JAPCYQ010000001.1"/>
</dbReference>
<name>A0A0P6W447_9HYPH</name>
<evidence type="ECO:0000256" key="1">
    <source>
        <dbReference type="SAM" id="Phobius"/>
    </source>
</evidence>
<proteinExistence type="predicted"/>
<organism evidence="2 3">
    <name type="scientific">Prosthecodimorpha hirschii</name>
    <dbReference type="NCBI Taxonomy" id="665126"/>
    <lineage>
        <taxon>Bacteria</taxon>
        <taxon>Pseudomonadati</taxon>
        <taxon>Pseudomonadota</taxon>
        <taxon>Alphaproteobacteria</taxon>
        <taxon>Hyphomicrobiales</taxon>
        <taxon>Ancalomicrobiaceae</taxon>
        <taxon>Prosthecodimorpha</taxon>
    </lineage>
</organism>
<evidence type="ECO:0000313" key="3">
    <source>
        <dbReference type="Proteomes" id="UP000048984"/>
    </source>
</evidence>
<keyword evidence="1" id="KW-0812">Transmembrane</keyword>
<accession>A0A0P6W447</accession>
<feature type="transmembrane region" description="Helical" evidence="1">
    <location>
        <begin position="75"/>
        <end position="94"/>
    </location>
</feature>
<dbReference type="AlphaFoldDB" id="A0A0P6W447"/>
<keyword evidence="3" id="KW-1185">Reference proteome</keyword>
<feature type="transmembrane region" description="Helical" evidence="1">
    <location>
        <begin position="53"/>
        <end position="69"/>
    </location>
</feature>
<reference evidence="2 3" key="2">
    <citation type="submission" date="2015-10" db="EMBL/GenBank/DDBJ databases">
        <title>Draft Genome Sequence of Prosthecomicrobium hirschii ATCC 27832.</title>
        <authorList>
            <person name="Daniel J."/>
            <person name="Givan S.A."/>
            <person name="Brun Y.V."/>
            <person name="Brown P.J."/>
        </authorList>
    </citation>
    <scope>NUCLEOTIDE SEQUENCE [LARGE SCALE GENOMIC DNA]</scope>
    <source>
        <strain evidence="2 3">16</strain>
    </source>
</reference>
<gene>
    <name evidence="2" type="ORF">ABB55_18705</name>
</gene>
<dbReference type="STRING" id="665126.ABB55_18705"/>
<dbReference type="Proteomes" id="UP000048984">
    <property type="component" value="Unassembled WGS sequence"/>
</dbReference>
<comment type="caution">
    <text evidence="2">The sequence shown here is derived from an EMBL/GenBank/DDBJ whole genome shotgun (WGS) entry which is preliminary data.</text>
</comment>
<evidence type="ECO:0000313" key="2">
    <source>
        <dbReference type="EMBL" id="KPL53989.1"/>
    </source>
</evidence>
<sequence length="100" mass="9552">MNLVVLTVIAFLAGGIGAARLNGLVPWAGAAIAAASAAGFLIGRSVVPGDATVPFLLGLVGAGAIGSLLRLGAQATGMVLVGAIIAAAVVFLAGRQFGLG</sequence>
<protein>
    <submittedName>
        <fullName evidence="2">Uncharacterized protein</fullName>
    </submittedName>
</protein>
<dbReference type="EMBL" id="LJYW01000001">
    <property type="protein sequence ID" value="KPL53989.1"/>
    <property type="molecule type" value="Genomic_DNA"/>
</dbReference>
<keyword evidence="1" id="KW-1133">Transmembrane helix</keyword>
<feature type="transmembrane region" description="Helical" evidence="1">
    <location>
        <begin position="28"/>
        <end position="46"/>
    </location>
</feature>
<keyword evidence="1" id="KW-0472">Membrane</keyword>
<reference evidence="2 3" key="1">
    <citation type="submission" date="2015-09" db="EMBL/GenBank/DDBJ databases">
        <authorList>
            <person name="Jackson K.R."/>
            <person name="Lunt B.L."/>
            <person name="Fisher J.N.B."/>
            <person name="Gardner A.V."/>
            <person name="Bailey M.E."/>
            <person name="Deus L.M."/>
            <person name="Earl A.S."/>
            <person name="Gibby P.D."/>
            <person name="Hartmann K.A."/>
            <person name="Liu J.E."/>
            <person name="Manci A.M."/>
            <person name="Nielsen D.A."/>
            <person name="Solomon M.B."/>
            <person name="Breakwell D.P."/>
            <person name="Burnett S.H."/>
            <person name="Grose J.H."/>
        </authorList>
    </citation>
    <scope>NUCLEOTIDE SEQUENCE [LARGE SCALE GENOMIC DNA]</scope>
    <source>
        <strain evidence="2 3">16</strain>
    </source>
</reference>